<evidence type="ECO:0000256" key="10">
    <source>
        <dbReference type="SAM" id="MobiDB-lite"/>
    </source>
</evidence>
<gene>
    <name evidence="12" type="primary">cysT</name>
    <name evidence="12" type="ORF">C7S10_02640</name>
</gene>
<keyword evidence="5 9" id="KW-1133">Transmembrane helix</keyword>
<keyword evidence="13" id="KW-1185">Reference proteome</keyword>
<proteinExistence type="inferred from homology"/>
<dbReference type="InterPro" id="IPR000515">
    <property type="entry name" value="MetI-like"/>
</dbReference>
<dbReference type="CDD" id="cd06261">
    <property type="entry name" value="TM_PBP2"/>
    <property type="match status" value="1"/>
</dbReference>
<comment type="caution">
    <text evidence="9">Lacks conserved residue(s) required for the propagation of feature annotation.</text>
</comment>
<dbReference type="GO" id="GO:0015419">
    <property type="term" value="F:ABC-type sulfate transporter activity"/>
    <property type="evidence" value="ECO:0007669"/>
    <property type="project" value="UniProtKB-UniRule"/>
</dbReference>
<dbReference type="OrthoDB" id="9808619at2"/>
<evidence type="ECO:0000256" key="8">
    <source>
        <dbReference type="ARBA" id="ARBA00025323"/>
    </source>
</evidence>
<evidence type="ECO:0000256" key="3">
    <source>
        <dbReference type="ARBA" id="ARBA00022448"/>
    </source>
</evidence>
<dbReference type="InterPro" id="IPR005667">
    <property type="entry name" value="Sulph_transpt2"/>
</dbReference>
<feature type="transmembrane region" description="Helical" evidence="9">
    <location>
        <begin position="124"/>
        <end position="145"/>
    </location>
</feature>
<reference evidence="12 13" key="1">
    <citation type="submission" date="2018-03" db="EMBL/GenBank/DDBJ databases">
        <authorList>
            <person name="Keele B.F."/>
        </authorList>
    </citation>
    <scope>NUCLEOTIDE SEQUENCE [LARGE SCALE GENOMIC DNA]</scope>
    <source>
        <strain evidence="12 13">IB-3</strain>
    </source>
</reference>
<comment type="function">
    <text evidence="8">Part of the ABC transporter complex CysAWTP (TC 3.A.1.6.1) involved in sulfate/thiosulfate import. Probably responsible for the translocation of the substrate across the membrane.</text>
</comment>
<dbReference type="AlphaFoldDB" id="A0A2R7Z1Z6"/>
<evidence type="ECO:0000256" key="7">
    <source>
        <dbReference type="ARBA" id="ARBA00023136"/>
    </source>
</evidence>
<evidence type="ECO:0000313" key="13">
    <source>
        <dbReference type="Proteomes" id="UP000244867"/>
    </source>
</evidence>
<dbReference type="PANTHER" id="PTHR30406:SF8">
    <property type="entry name" value="SULFATE TRANSPORT SYSTEM PERMEASE PROTEIN CYST"/>
    <property type="match status" value="1"/>
</dbReference>
<comment type="subunit">
    <text evidence="2">The complex is composed of two ATP-binding proteins (CysA), two transmembrane proteins (CysT and CysW) and a solute-binding protein (CysP).</text>
</comment>
<organism evidence="12 13">
    <name type="scientific">Nocardioides currus</name>
    <dbReference type="NCBI Taxonomy" id="2133958"/>
    <lineage>
        <taxon>Bacteria</taxon>
        <taxon>Bacillati</taxon>
        <taxon>Actinomycetota</taxon>
        <taxon>Actinomycetes</taxon>
        <taxon>Propionibacteriales</taxon>
        <taxon>Nocardioidaceae</taxon>
        <taxon>Nocardioides</taxon>
    </lineage>
</organism>
<feature type="transmembrane region" description="Helical" evidence="9">
    <location>
        <begin position="38"/>
        <end position="63"/>
    </location>
</feature>
<feature type="transmembrane region" description="Helical" evidence="9">
    <location>
        <begin position="157"/>
        <end position="175"/>
    </location>
</feature>
<evidence type="ECO:0000259" key="11">
    <source>
        <dbReference type="PROSITE" id="PS50928"/>
    </source>
</evidence>
<evidence type="ECO:0000313" key="12">
    <source>
        <dbReference type="EMBL" id="PUA82647.1"/>
    </source>
</evidence>
<sequence length="293" mass="31069">MTSALLAGPSTPPAGPGSTRSRTRRVRRATPRNTLTRGAALGLGVTMLWFSLLVLIPLTAVVAAASEGGWDRYFSVLSNSQTWAAVTLTVTQAAIVTAVNIVMGTIIAWVLVRDRFPGKSVVNVIIDVPFALPTIVAGLVLLSLYGPNSPLGLHWAFTERAVTLALAFVTLPFVVRTVQPVLEELDADVEEAAASLGAKRLTIFRRIILPSLVPAVMAGAALSFARAISEYGSLVLLSGNRPYETEVVSVRVLTFIENGNNASAAALASVMLFVALVVIVALDLVQRRVSRRG</sequence>
<comment type="caution">
    <text evidence="12">The sequence shown here is derived from an EMBL/GenBank/DDBJ whole genome shotgun (WGS) entry which is preliminary data.</text>
</comment>
<dbReference type="InterPro" id="IPR011865">
    <property type="entry name" value="CysT_permease"/>
</dbReference>
<keyword evidence="4 9" id="KW-0812">Transmembrane</keyword>
<dbReference type="InterPro" id="IPR035906">
    <property type="entry name" value="MetI-like_sf"/>
</dbReference>
<evidence type="ECO:0000256" key="6">
    <source>
        <dbReference type="ARBA" id="ARBA00023032"/>
    </source>
</evidence>
<keyword evidence="3 9" id="KW-0813">Transport</keyword>
<dbReference type="PANTHER" id="PTHR30406">
    <property type="entry name" value="SULFATE TRANSPORT SYSTEM PERMEASE PROTEIN"/>
    <property type="match status" value="1"/>
</dbReference>
<dbReference type="EMBL" id="PYXZ01000001">
    <property type="protein sequence ID" value="PUA82647.1"/>
    <property type="molecule type" value="Genomic_DNA"/>
</dbReference>
<dbReference type="NCBIfam" id="TIGR02139">
    <property type="entry name" value="permease_CysT"/>
    <property type="match status" value="1"/>
</dbReference>
<feature type="transmembrane region" description="Helical" evidence="9">
    <location>
        <begin position="83"/>
        <end position="112"/>
    </location>
</feature>
<feature type="transmembrane region" description="Helical" evidence="9">
    <location>
        <begin position="262"/>
        <end position="285"/>
    </location>
</feature>
<accession>A0A2R7Z1Z6</accession>
<comment type="function">
    <text evidence="9">Part of the ABC transporter complex (TC 3.A.1.6.1) involved in sulfate/thiosulfate import.</text>
</comment>
<keyword evidence="7 9" id="KW-0472">Membrane</keyword>
<feature type="region of interest" description="Disordered" evidence="10">
    <location>
        <begin position="1"/>
        <end position="28"/>
    </location>
</feature>
<feature type="domain" description="ABC transmembrane type-1" evidence="11">
    <location>
        <begin position="86"/>
        <end position="282"/>
    </location>
</feature>
<evidence type="ECO:0000256" key="1">
    <source>
        <dbReference type="ARBA" id="ARBA00004141"/>
    </source>
</evidence>
<protein>
    <recommendedName>
        <fullName evidence="9">Sulfate transport system permease protein CysT</fullName>
    </recommendedName>
</protein>
<comment type="subcellular location">
    <subcellularLocation>
        <location evidence="1">Membrane</location>
        <topology evidence="1">Multi-pass membrane protein</topology>
    </subcellularLocation>
</comment>
<name>A0A2R7Z1Z6_9ACTN</name>
<dbReference type="GO" id="GO:0005886">
    <property type="term" value="C:plasma membrane"/>
    <property type="evidence" value="ECO:0007669"/>
    <property type="project" value="InterPro"/>
</dbReference>
<dbReference type="SUPFAM" id="SSF161098">
    <property type="entry name" value="MetI-like"/>
    <property type="match status" value="1"/>
</dbReference>
<dbReference type="Pfam" id="PF00528">
    <property type="entry name" value="BPD_transp_1"/>
    <property type="match status" value="1"/>
</dbReference>
<feature type="transmembrane region" description="Helical" evidence="9">
    <location>
        <begin position="207"/>
        <end position="228"/>
    </location>
</feature>
<evidence type="ECO:0000256" key="2">
    <source>
        <dbReference type="ARBA" id="ARBA00011779"/>
    </source>
</evidence>
<comment type="similarity">
    <text evidence="9">Belongs to the binding-protein-dependent transport system permease family. CysTW subfamily.</text>
</comment>
<evidence type="ECO:0000256" key="5">
    <source>
        <dbReference type="ARBA" id="ARBA00022989"/>
    </source>
</evidence>
<evidence type="ECO:0000256" key="9">
    <source>
        <dbReference type="RuleBase" id="RU366001"/>
    </source>
</evidence>
<dbReference type="Proteomes" id="UP000244867">
    <property type="component" value="Unassembled WGS sequence"/>
</dbReference>
<dbReference type="RefSeq" id="WP_108342833.1">
    <property type="nucleotide sequence ID" value="NZ_PYXZ01000001.1"/>
</dbReference>
<dbReference type="Gene3D" id="1.10.3720.10">
    <property type="entry name" value="MetI-like"/>
    <property type="match status" value="1"/>
</dbReference>
<keyword evidence="6 9" id="KW-0764">Sulfate transport</keyword>
<dbReference type="PROSITE" id="PS50928">
    <property type="entry name" value="ABC_TM1"/>
    <property type="match status" value="1"/>
</dbReference>
<dbReference type="NCBIfam" id="TIGR00969">
    <property type="entry name" value="3a0106s02"/>
    <property type="match status" value="1"/>
</dbReference>
<evidence type="ECO:0000256" key="4">
    <source>
        <dbReference type="ARBA" id="ARBA00022692"/>
    </source>
</evidence>